<reference evidence="4 5" key="1">
    <citation type="submission" date="2014-11" db="EMBL/GenBank/DDBJ databases">
        <title>Genetic blueprint of the zoonotic pathogen Toxocara canis.</title>
        <authorList>
            <person name="Zhu X.-Q."/>
            <person name="Korhonen P.K."/>
            <person name="Cai H."/>
            <person name="Young N.D."/>
            <person name="Nejsum P."/>
            <person name="von Samson-Himmelstjerna G."/>
            <person name="Boag P.R."/>
            <person name="Tan P."/>
            <person name="Li Q."/>
            <person name="Min J."/>
            <person name="Yang Y."/>
            <person name="Wang X."/>
            <person name="Fang X."/>
            <person name="Hall R.S."/>
            <person name="Hofmann A."/>
            <person name="Sternberg P.W."/>
            <person name="Jex A.R."/>
            <person name="Gasser R.B."/>
        </authorList>
    </citation>
    <scope>NUCLEOTIDE SEQUENCE [LARGE SCALE GENOMIC DNA]</scope>
    <source>
        <strain evidence="4">PN_DK_2014</strain>
    </source>
</reference>
<dbReference type="OMA" id="AMNYFRS"/>
<evidence type="ECO:0000256" key="3">
    <source>
        <dbReference type="RuleBase" id="RU363129"/>
    </source>
</evidence>
<name>A0A0B2UXZ2_TOXCA</name>
<keyword evidence="5" id="KW-1185">Reference proteome</keyword>
<comment type="caution">
    <text evidence="4">The sequence shown here is derived from an EMBL/GenBank/DDBJ whole genome shotgun (WGS) entry which is preliminary data.</text>
</comment>
<dbReference type="Proteomes" id="UP000031036">
    <property type="component" value="Unassembled WGS sequence"/>
</dbReference>
<gene>
    <name evidence="4" type="primary">FUT2</name>
    <name evidence="4" type="ORF">Tcan_03114</name>
</gene>
<protein>
    <recommendedName>
        <fullName evidence="3">L-Fucosyltransferase</fullName>
        <ecNumber evidence="3">2.4.1.-</ecNumber>
    </recommendedName>
</protein>
<proteinExistence type="inferred from homology"/>
<comment type="pathway">
    <text evidence="3">Protein modification; protein glycosylation.</text>
</comment>
<keyword evidence="2 3" id="KW-0808">Transferase</keyword>
<dbReference type="GO" id="GO:0032580">
    <property type="term" value="C:Golgi cisterna membrane"/>
    <property type="evidence" value="ECO:0007669"/>
    <property type="project" value="UniProtKB-SubCell"/>
</dbReference>
<dbReference type="GO" id="GO:0005975">
    <property type="term" value="P:carbohydrate metabolic process"/>
    <property type="evidence" value="ECO:0007669"/>
    <property type="project" value="InterPro"/>
</dbReference>
<organism evidence="4 5">
    <name type="scientific">Toxocara canis</name>
    <name type="common">Canine roundworm</name>
    <dbReference type="NCBI Taxonomy" id="6265"/>
    <lineage>
        <taxon>Eukaryota</taxon>
        <taxon>Metazoa</taxon>
        <taxon>Ecdysozoa</taxon>
        <taxon>Nematoda</taxon>
        <taxon>Chromadorea</taxon>
        <taxon>Rhabditida</taxon>
        <taxon>Spirurina</taxon>
        <taxon>Ascaridomorpha</taxon>
        <taxon>Ascaridoidea</taxon>
        <taxon>Toxocaridae</taxon>
        <taxon>Toxocara</taxon>
    </lineage>
</organism>
<sequence>MIQQVRVFPQGGGNVKFDQPWILPNIVIIEELTELENSPQRYVVSNFSYSPGLGNLMFQYASLRAIAAKYEAKVIMPSDCTLRRGFELDAVYVSRRLNDLLIQKLDVEKRDFKECCRYYANSVDGLFSRPEQKFELLIGYFQAFPYFHPEHEFLIRQQFRFLPSVVDLAKGFIHEAKLEKMRAEAKPVDGNDPNGNDQAAILDVDDSLFTYIGVHIRHGIDITLNSRNRKHGHTVATKAYFENAMNYYRDRYGNVIFVVASDSLSWANANIGSRRRGEVFFLNSTDREVDLAALVYCNHTIMSTGTFSWWAAYLADGDAVYYGDWPKPGSVLQKIVQKEDFFLEKWTAMR</sequence>
<dbReference type="STRING" id="6265.A0A0B2UXZ2"/>
<keyword evidence="3" id="KW-0325">Glycoprotein</keyword>
<dbReference type="EC" id="2.4.1.-" evidence="3"/>
<keyword evidence="1 3" id="KW-0328">Glycosyltransferase</keyword>
<dbReference type="PANTHER" id="PTHR11927">
    <property type="entry name" value="GALACTOSIDE 2-L-FUCOSYLTRANSFERASE"/>
    <property type="match status" value="1"/>
</dbReference>
<comment type="subcellular location">
    <subcellularLocation>
        <location evidence="3">Golgi apparatus</location>
        <location evidence="3">Golgi stack membrane</location>
        <topology evidence="3">Single-pass type II membrane protein</topology>
    </subcellularLocation>
</comment>
<evidence type="ECO:0000313" key="4">
    <source>
        <dbReference type="EMBL" id="KHN75921.1"/>
    </source>
</evidence>
<evidence type="ECO:0000256" key="2">
    <source>
        <dbReference type="ARBA" id="ARBA00022679"/>
    </source>
</evidence>
<comment type="similarity">
    <text evidence="3">Belongs to the glycosyltransferase 11 family.</text>
</comment>
<evidence type="ECO:0000313" key="5">
    <source>
        <dbReference type="Proteomes" id="UP000031036"/>
    </source>
</evidence>
<keyword evidence="3" id="KW-0333">Golgi apparatus</keyword>
<dbReference type="UniPathway" id="UPA00378"/>
<dbReference type="CDD" id="cd11301">
    <property type="entry name" value="Fut1_Fut2_like"/>
    <property type="match status" value="1"/>
</dbReference>
<dbReference type="GO" id="GO:0008107">
    <property type="term" value="F:galactoside 2-alpha-L-fucosyltransferase activity"/>
    <property type="evidence" value="ECO:0007669"/>
    <property type="project" value="InterPro"/>
</dbReference>
<keyword evidence="3" id="KW-0812">Transmembrane</keyword>
<dbReference type="AlphaFoldDB" id="A0A0B2UXZ2"/>
<accession>A0A0B2UXZ2</accession>
<dbReference type="EMBL" id="JPKZ01002589">
    <property type="protein sequence ID" value="KHN75921.1"/>
    <property type="molecule type" value="Genomic_DNA"/>
</dbReference>
<dbReference type="Pfam" id="PF01531">
    <property type="entry name" value="Glyco_transf_11"/>
    <property type="match status" value="1"/>
</dbReference>
<evidence type="ECO:0000256" key="1">
    <source>
        <dbReference type="ARBA" id="ARBA00022676"/>
    </source>
</evidence>
<dbReference type="OrthoDB" id="3226at2759"/>
<dbReference type="PANTHER" id="PTHR11927:SF9">
    <property type="entry name" value="L-FUCOSYLTRANSFERASE"/>
    <property type="match status" value="1"/>
</dbReference>
<keyword evidence="3" id="KW-0735">Signal-anchor</keyword>
<dbReference type="InterPro" id="IPR002516">
    <property type="entry name" value="Glyco_trans_11"/>
</dbReference>